<dbReference type="STRING" id="709881.SAMN04489832_4842"/>
<proteinExistence type="predicted"/>
<reference evidence="3" key="1">
    <citation type="submission" date="2016-12" db="EMBL/GenBank/DDBJ databases">
        <authorList>
            <person name="Varghese N."/>
            <person name="Submissions S."/>
        </authorList>
    </citation>
    <scope>NUCLEOTIDE SEQUENCE [LARGE SCALE GENOMIC DNA]</scope>
    <source>
        <strain evidence="3">DSM 45599</strain>
    </source>
</reference>
<keyword evidence="1" id="KW-0472">Membrane</keyword>
<evidence type="ECO:0000256" key="1">
    <source>
        <dbReference type="SAM" id="Phobius"/>
    </source>
</evidence>
<dbReference type="RefSeq" id="WP_074315717.1">
    <property type="nucleotide sequence ID" value="NZ_FSQT01000002.1"/>
</dbReference>
<evidence type="ECO:0000313" key="3">
    <source>
        <dbReference type="Proteomes" id="UP000185124"/>
    </source>
</evidence>
<feature type="transmembrane region" description="Helical" evidence="1">
    <location>
        <begin position="12"/>
        <end position="34"/>
    </location>
</feature>
<keyword evidence="1" id="KW-0812">Transmembrane</keyword>
<keyword evidence="3" id="KW-1185">Reference proteome</keyword>
<feature type="transmembrane region" description="Helical" evidence="1">
    <location>
        <begin position="40"/>
        <end position="59"/>
    </location>
</feature>
<organism evidence="2 3">
    <name type="scientific">Micromonospora cremea</name>
    <dbReference type="NCBI Taxonomy" id="709881"/>
    <lineage>
        <taxon>Bacteria</taxon>
        <taxon>Bacillati</taxon>
        <taxon>Actinomycetota</taxon>
        <taxon>Actinomycetes</taxon>
        <taxon>Micromonosporales</taxon>
        <taxon>Micromonosporaceae</taxon>
        <taxon>Micromonospora</taxon>
    </lineage>
</organism>
<protein>
    <submittedName>
        <fullName evidence="2">Uncharacterized protein</fullName>
    </submittedName>
</protein>
<dbReference type="EMBL" id="FSQT01000002">
    <property type="protein sequence ID" value="SIN28441.1"/>
    <property type="molecule type" value="Genomic_DNA"/>
</dbReference>
<dbReference type="OrthoDB" id="3398559at2"/>
<sequence length="64" mass="6837">MDLRSRRVDTVRAFGTVSLVAGFMTSLLTMSSGYTGLKPHILAAILILTGIGLRIEAAITDRTS</sequence>
<keyword evidence="1" id="KW-1133">Transmembrane helix</keyword>
<evidence type="ECO:0000313" key="2">
    <source>
        <dbReference type="EMBL" id="SIN28441.1"/>
    </source>
</evidence>
<dbReference type="Proteomes" id="UP000185124">
    <property type="component" value="Unassembled WGS sequence"/>
</dbReference>
<gene>
    <name evidence="2" type="ORF">SAMN04489832_4842</name>
</gene>
<name>A0A1N6A310_9ACTN</name>
<dbReference type="AlphaFoldDB" id="A0A1N6A310"/>
<accession>A0A1N6A310</accession>